<gene>
    <name evidence="1" type="ORF">COB20_15290</name>
</gene>
<comment type="caution">
    <text evidence="1">The sequence shown here is derived from an EMBL/GenBank/DDBJ whole genome shotgun (WGS) entry which is preliminary data.</text>
</comment>
<dbReference type="Proteomes" id="UP000218767">
    <property type="component" value="Unassembled WGS sequence"/>
</dbReference>
<evidence type="ECO:0000313" key="2">
    <source>
        <dbReference type="Proteomes" id="UP000218767"/>
    </source>
</evidence>
<dbReference type="AlphaFoldDB" id="A0A2A4WV41"/>
<evidence type="ECO:0000313" key="1">
    <source>
        <dbReference type="EMBL" id="PCI74312.1"/>
    </source>
</evidence>
<protein>
    <submittedName>
        <fullName evidence="1">Uncharacterized protein</fullName>
    </submittedName>
</protein>
<accession>A0A2A4WV41</accession>
<sequence length="123" mass="13887">MLAMLTSCSEEEDVFVPSNIVSAPFTALSIDEVRTHEKLRSIPIDEVRTYDELEFFLREKYGDIQSLDSIWMSLGNGDSSSGPFRFRLSDGSEISVDGFYNRTSGQIIDPNFDLRLLPDVVIN</sequence>
<organism evidence="1 2">
    <name type="scientific">SAR86 cluster bacterium</name>
    <dbReference type="NCBI Taxonomy" id="2030880"/>
    <lineage>
        <taxon>Bacteria</taxon>
        <taxon>Pseudomonadati</taxon>
        <taxon>Pseudomonadota</taxon>
        <taxon>Gammaproteobacteria</taxon>
        <taxon>SAR86 cluster</taxon>
    </lineage>
</organism>
<reference evidence="2" key="1">
    <citation type="submission" date="2017-08" db="EMBL/GenBank/DDBJ databases">
        <title>A dynamic microbial community with high functional redundancy inhabits the cold, oxic subseafloor aquifer.</title>
        <authorList>
            <person name="Tully B.J."/>
            <person name="Wheat C.G."/>
            <person name="Glazer B.T."/>
            <person name="Huber J.A."/>
        </authorList>
    </citation>
    <scope>NUCLEOTIDE SEQUENCE [LARGE SCALE GENOMIC DNA]</scope>
</reference>
<dbReference type="EMBL" id="NVUL01000105">
    <property type="protein sequence ID" value="PCI74312.1"/>
    <property type="molecule type" value="Genomic_DNA"/>
</dbReference>
<name>A0A2A4WV41_9GAMM</name>
<proteinExistence type="predicted"/>